<keyword evidence="2" id="KW-1185">Reference proteome</keyword>
<name>A0A8J3R4T8_9ACTN</name>
<proteinExistence type="predicted"/>
<comment type="caution">
    <text evidence="1">The sequence shown here is derived from an EMBL/GenBank/DDBJ whole genome shotgun (WGS) entry which is preliminary data.</text>
</comment>
<accession>A0A8J3R4T8</accession>
<protein>
    <submittedName>
        <fullName evidence="1">Uncharacterized protein</fullName>
    </submittedName>
</protein>
<evidence type="ECO:0000313" key="2">
    <source>
        <dbReference type="Proteomes" id="UP000610966"/>
    </source>
</evidence>
<gene>
    <name evidence="1" type="ORF">Mth01_00890</name>
</gene>
<sequence>MLQSSAQAISNELTHKGVMPGWRVIVSDAGRLWASREKPFSPAAEKAGASRTVDADDEAELAAAVAVQERLAEEASR</sequence>
<reference evidence="1" key="1">
    <citation type="submission" date="2021-01" db="EMBL/GenBank/DDBJ databases">
        <title>Whole genome shotgun sequence of Sphaerimonospora thailandensis NBRC 107569.</title>
        <authorList>
            <person name="Komaki H."/>
            <person name="Tamura T."/>
        </authorList>
    </citation>
    <scope>NUCLEOTIDE SEQUENCE</scope>
    <source>
        <strain evidence="1">NBRC 107569</strain>
    </source>
</reference>
<dbReference type="AlphaFoldDB" id="A0A8J3R4T8"/>
<dbReference type="EMBL" id="BOOG01000002">
    <property type="protein sequence ID" value="GIH67836.1"/>
    <property type="molecule type" value="Genomic_DNA"/>
</dbReference>
<evidence type="ECO:0000313" key="1">
    <source>
        <dbReference type="EMBL" id="GIH67836.1"/>
    </source>
</evidence>
<organism evidence="1 2">
    <name type="scientific">Sphaerimonospora thailandensis</name>
    <dbReference type="NCBI Taxonomy" id="795644"/>
    <lineage>
        <taxon>Bacteria</taxon>
        <taxon>Bacillati</taxon>
        <taxon>Actinomycetota</taxon>
        <taxon>Actinomycetes</taxon>
        <taxon>Streptosporangiales</taxon>
        <taxon>Streptosporangiaceae</taxon>
        <taxon>Sphaerimonospora</taxon>
    </lineage>
</organism>
<dbReference type="Proteomes" id="UP000610966">
    <property type="component" value="Unassembled WGS sequence"/>
</dbReference>